<dbReference type="Proteomes" id="UP000242519">
    <property type="component" value="Unassembled WGS sequence"/>
</dbReference>
<gene>
    <name evidence="3" type="ORF">B2J93_8125</name>
</gene>
<evidence type="ECO:0000256" key="2">
    <source>
        <dbReference type="SAM" id="SignalP"/>
    </source>
</evidence>
<feature type="compositionally biased region" description="Basic and acidic residues" evidence="1">
    <location>
        <begin position="189"/>
        <end position="199"/>
    </location>
</feature>
<feature type="signal peptide" evidence="2">
    <location>
        <begin position="1"/>
        <end position="17"/>
    </location>
</feature>
<organism evidence="3 4">
    <name type="scientific">Diplocarpon coronariae</name>
    <dbReference type="NCBI Taxonomy" id="2795749"/>
    <lineage>
        <taxon>Eukaryota</taxon>
        <taxon>Fungi</taxon>
        <taxon>Dikarya</taxon>
        <taxon>Ascomycota</taxon>
        <taxon>Pezizomycotina</taxon>
        <taxon>Leotiomycetes</taxon>
        <taxon>Helotiales</taxon>
        <taxon>Drepanopezizaceae</taxon>
        <taxon>Diplocarpon</taxon>
    </lineage>
</organism>
<name>A0A218YS89_9HELO</name>
<evidence type="ECO:0000313" key="4">
    <source>
        <dbReference type="Proteomes" id="UP000242519"/>
    </source>
</evidence>
<dbReference type="Gene3D" id="2.20.70.10">
    <property type="match status" value="1"/>
</dbReference>
<feature type="compositionally biased region" description="Basic and acidic residues" evidence="1">
    <location>
        <begin position="244"/>
        <end position="259"/>
    </location>
</feature>
<dbReference type="InParanoid" id="A0A218YS89"/>
<protein>
    <recommendedName>
        <fullName evidence="5">WW domain-containing protein</fullName>
    </recommendedName>
</protein>
<reference evidence="3 4" key="1">
    <citation type="submission" date="2017-04" db="EMBL/GenBank/DDBJ databases">
        <title>Draft genome sequence of Marssonina coronaria NL1: causal agent of apple blotch.</title>
        <authorList>
            <person name="Cheng Q."/>
        </authorList>
    </citation>
    <scope>NUCLEOTIDE SEQUENCE [LARGE SCALE GENOMIC DNA]</scope>
    <source>
        <strain evidence="3 4">NL1</strain>
    </source>
</reference>
<comment type="caution">
    <text evidence="3">The sequence shown here is derived from an EMBL/GenBank/DDBJ whole genome shotgun (WGS) entry which is preliminary data.</text>
</comment>
<dbReference type="AlphaFoldDB" id="A0A218YS89"/>
<evidence type="ECO:0008006" key="5">
    <source>
        <dbReference type="Google" id="ProtNLM"/>
    </source>
</evidence>
<feature type="region of interest" description="Disordered" evidence="1">
    <location>
        <begin position="182"/>
        <end position="259"/>
    </location>
</feature>
<sequence length="371" mass="41219">MRTSPLLFLALLWPVLAHPHVSNPQQQHSSKFEREPEIEDLYAYRPEERPLHTTVLMGMRPAATAGTKRRTWLREWMSEPIEMATPSDPPPPYSASPAPQTQPSASSHLRVPNPRNGIPPLSRRSMEDEARDLPHGWTRQYDQSSHHQFFVNTLSHPPRSIWHHPYDDDEYLASLTPEERARVQGLHRVPSEADIRAESSDEEDHDDDHTILPPRGESAGAEDSPKGVHKLGRKMKDKLTASTHTEREASRRQRAQEEAAAYERHQHIRRQMSRALETGEPQLLGKDRNGKDVYIEPPQMPRGYAGYGAGGYGYNPYMQGPFGMGMGVGGVKYARPAGPYARPYGGGYGGGLGAPLLGGLAGGALLGGLLF</sequence>
<feature type="region of interest" description="Disordered" evidence="1">
    <location>
        <begin position="82"/>
        <end position="130"/>
    </location>
</feature>
<keyword evidence="4" id="KW-1185">Reference proteome</keyword>
<evidence type="ECO:0000313" key="3">
    <source>
        <dbReference type="EMBL" id="OWO97399.1"/>
    </source>
</evidence>
<accession>A0A218YS89</accession>
<dbReference type="OrthoDB" id="2367685at2759"/>
<keyword evidence="2" id="KW-0732">Signal</keyword>
<evidence type="ECO:0000256" key="1">
    <source>
        <dbReference type="SAM" id="MobiDB-lite"/>
    </source>
</evidence>
<dbReference type="STRING" id="503106.A0A218YS89"/>
<feature type="compositionally biased region" description="Low complexity" evidence="1">
    <location>
        <begin position="95"/>
        <end position="107"/>
    </location>
</feature>
<feature type="chain" id="PRO_5013143712" description="WW domain-containing protein" evidence="2">
    <location>
        <begin position="18"/>
        <end position="371"/>
    </location>
</feature>
<dbReference type="EMBL" id="MZNU01000442">
    <property type="protein sequence ID" value="OWO97399.1"/>
    <property type="molecule type" value="Genomic_DNA"/>
</dbReference>
<proteinExistence type="predicted"/>
<feature type="compositionally biased region" description="Basic residues" evidence="1">
    <location>
        <begin position="227"/>
        <end position="236"/>
    </location>
</feature>